<comment type="subcellular location">
    <subcellularLocation>
        <location evidence="2">Cell membrane</location>
        <topology evidence="2">Multi-pass membrane protein</topology>
    </subcellularLocation>
</comment>
<name>A0ABS8DCT0_9FIRM</name>
<evidence type="ECO:0000256" key="11">
    <source>
        <dbReference type="SAM" id="Phobius"/>
    </source>
</evidence>
<dbReference type="PANTHER" id="PTHR45453">
    <property type="entry name" value="PHOSPHATE REGULON SENSOR PROTEIN PHOR"/>
    <property type="match status" value="1"/>
</dbReference>
<evidence type="ECO:0000256" key="9">
    <source>
        <dbReference type="ARBA" id="ARBA00023012"/>
    </source>
</evidence>
<keyword evidence="8 11" id="KW-1133">Transmembrane helix</keyword>
<evidence type="ECO:0000313" key="13">
    <source>
        <dbReference type="EMBL" id="MCB7386225.1"/>
    </source>
</evidence>
<feature type="domain" description="Histidine kinase" evidence="12">
    <location>
        <begin position="124"/>
        <end position="340"/>
    </location>
</feature>
<keyword evidence="7 13" id="KW-0418">Kinase</keyword>
<comment type="caution">
    <text evidence="13">The sequence shown here is derived from an EMBL/GenBank/DDBJ whole genome shotgun (WGS) entry which is preliminary data.</text>
</comment>
<evidence type="ECO:0000256" key="8">
    <source>
        <dbReference type="ARBA" id="ARBA00022989"/>
    </source>
</evidence>
<keyword evidence="6 11" id="KW-0812">Transmembrane</keyword>
<keyword evidence="10 11" id="KW-0472">Membrane</keyword>
<dbReference type="InterPro" id="IPR036890">
    <property type="entry name" value="HATPase_C_sf"/>
</dbReference>
<dbReference type="InterPro" id="IPR003594">
    <property type="entry name" value="HATPase_dom"/>
</dbReference>
<proteinExistence type="predicted"/>
<keyword evidence="5" id="KW-0808">Transferase</keyword>
<dbReference type="SMART" id="SM00387">
    <property type="entry name" value="HATPase_c"/>
    <property type="match status" value="1"/>
</dbReference>
<evidence type="ECO:0000256" key="3">
    <source>
        <dbReference type="ARBA" id="ARBA00012438"/>
    </source>
</evidence>
<comment type="catalytic activity">
    <reaction evidence="1">
        <text>ATP + protein L-histidine = ADP + protein N-phospho-L-histidine.</text>
        <dbReference type="EC" id="2.7.13.3"/>
    </reaction>
</comment>
<keyword evidence="9" id="KW-0902">Two-component regulatory system</keyword>
<evidence type="ECO:0000256" key="4">
    <source>
        <dbReference type="ARBA" id="ARBA00022475"/>
    </source>
</evidence>
<dbReference type="Proteomes" id="UP001299546">
    <property type="component" value="Unassembled WGS sequence"/>
</dbReference>
<evidence type="ECO:0000256" key="1">
    <source>
        <dbReference type="ARBA" id="ARBA00000085"/>
    </source>
</evidence>
<dbReference type="GO" id="GO:0016301">
    <property type="term" value="F:kinase activity"/>
    <property type="evidence" value="ECO:0007669"/>
    <property type="project" value="UniProtKB-KW"/>
</dbReference>
<evidence type="ECO:0000256" key="7">
    <source>
        <dbReference type="ARBA" id="ARBA00022777"/>
    </source>
</evidence>
<evidence type="ECO:0000256" key="6">
    <source>
        <dbReference type="ARBA" id="ARBA00022692"/>
    </source>
</evidence>
<dbReference type="EC" id="2.7.13.3" evidence="3"/>
<keyword evidence="4" id="KW-1003">Cell membrane</keyword>
<dbReference type="SUPFAM" id="SSF55874">
    <property type="entry name" value="ATPase domain of HSP90 chaperone/DNA topoisomerase II/histidine kinase"/>
    <property type="match status" value="1"/>
</dbReference>
<feature type="transmembrane region" description="Helical" evidence="11">
    <location>
        <begin position="39"/>
        <end position="59"/>
    </location>
</feature>
<organism evidence="13 14">
    <name type="scientific">Bariatricus massiliensis</name>
    <dbReference type="NCBI Taxonomy" id="1745713"/>
    <lineage>
        <taxon>Bacteria</taxon>
        <taxon>Bacillati</taxon>
        <taxon>Bacillota</taxon>
        <taxon>Clostridia</taxon>
        <taxon>Lachnospirales</taxon>
        <taxon>Lachnospiraceae</taxon>
        <taxon>Bariatricus</taxon>
    </lineage>
</organism>
<protein>
    <recommendedName>
        <fullName evidence="3">histidine kinase</fullName>
        <ecNumber evidence="3">2.7.13.3</ecNumber>
    </recommendedName>
</protein>
<evidence type="ECO:0000259" key="12">
    <source>
        <dbReference type="PROSITE" id="PS50109"/>
    </source>
</evidence>
<dbReference type="RefSeq" id="WP_154670186.1">
    <property type="nucleotide sequence ID" value="NZ_JAJCIQ010000001.1"/>
</dbReference>
<evidence type="ECO:0000256" key="2">
    <source>
        <dbReference type="ARBA" id="ARBA00004651"/>
    </source>
</evidence>
<accession>A0ABS8DCT0</accession>
<evidence type="ECO:0000256" key="5">
    <source>
        <dbReference type="ARBA" id="ARBA00022679"/>
    </source>
</evidence>
<dbReference type="Pfam" id="PF02518">
    <property type="entry name" value="HATPase_c"/>
    <property type="match status" value="1"/>
</dbReference>
<dbReference type="PROSITE" id="PS50109">
    <property type="entry name" value="HIS_KIN"/>
    <property type="match status" value="1"/>
</dbReference>
<dbReference type="Gene3D" id="3.30.565.10">
    <property type="entry name" value="Histidine kinase-like ATPase, C-terminal domain"/>
    <property type="match status" value="1"/>
</dbReference>
<dbReference type="EMBL" id="JAJCIS010000001">
    <property type="protein sequence ID" value="MCB7386225.1"/>
    <property type="molecule type" value="Genomic_DNA"/>
</dbReference>
<gene>
    <name evidence="13" type="ORF">LIZ65_02890</name>
</gene>
<dbReference type="InterPro" id="IPR050351">
    <property type="entry name" value="BphY/WalK/GraS-like"/>
</dbReference>
<feature type="transmembrane region" description="Helical" evidence="11">
    <location>
        <begin position="12"/>
        <end position="33"/>
    </location>
</feature>
<sequence>MRLFWDYMKDRVKMLCCLILMESIAFFALWLQGTSFHKVTYALSLSAFVLALIGIWDFSRYCRKRLRLKTMKQGISYSVDDLPAADSSLERDYQELLELLYEAKMEADSEWAIARQDMLDYYSLWVHQIKTPIAAMRLLLQAQRDGLLSEDGDTRMLNECNGRMAMKLFQIEQYVELVLSYLRIEDMGKDMVLREYPMDAIVNQAVKKFSREFMYRKIKLEKESINFRALTDEKWVLLVLEQILSNALKYTREGGMIRIYQVEGRNILVVEDNGIGIRREDLPRVFEKGFTGYNGREDKKSTGIGLYLCKSIMDKLNQGLAIESEPEKGTKVFLDFERERVKIE</sequence>
<evidence type="ECO:0000256" key="10">
    <source>
        <dbReference type="ARBA" id="ARBA00023136"/>
    </source>
</evidence>
<evidence type="ECO:0000313" key="14">
    <source>
        <dbReference type="Proteomes" id="UP001299546"/>
    </source>
</evidence>
<keyword evidence="14" id="KW-1185">Reference proteome</keyword>
<dbReference type="PANTHER" id="PTHR45453:SF2">
    <property type="entry name" value="HISTIDINE KINASE"/>
    <property type="match status" value="1"/>
</dbReference>
<dbReference type="InterPro" id="IPR005467">
    <property type="entry name" value="His_kinase_dom"/>
</dbReference>
<reference evidence="13 14" key="1">
    <citation type="submission" date="2021-10" db="EMBL/GenBank/DDBJ databases">
        <title>Collection of gut derived symbiotic bacterial strains cultured from healthy donors.</title>
        <authorList>
            <person name="Lin H."/>
            <person name="Littmann E."/>
            <person name="Kohout C."/>
            <person name="Pamer E.G."/>
        </authorList>
    </citation>
    <scope>NUCLEOTIDE SEQUENCE [LARGE SCALE GENOMIC DNA]</scope>
    <source>
        <strain evidence="13 14">DFI.1.165</strain>
    </source>
</reference>